<protein>
    <submittedName>
        <fullName evidence="3">Uncharacterized protein</fullName>
    </submittedName>
</protein>
<feature type="transmembrane region" description="Helical" evidence="2">
    <location>
        <begin position="62"/>
        <end position="81"/>
    </location>
</feature>
<proteinExistence type="predicted"/>
<dbReference type="EMBL" id="NSJF01000003">
    <property type="protein sequence ID" value="PAT34568.1"/>
    <property type="molecule type" value="Genomic_DNA"/>
</dbReference>
<feature type="transmembrane region" description="Helical" evidence="2">
    <location>
        <begin position="21"/>
        <end position="42"/>
    </location>
</feature>
<organism evidence="3 4">
    <name type="scientific">Vandammella animalimorsus</name>
    <dbReference type="NCBI Taxonomy" id="2029117"/>
    <lineage>
        <taxon>Bacteria</taxon>
        <taxon>Pseudomonadati</taxon>
        <taxon>Pseudomonadota</taxon>
        <taxon>Betaproteobacteria</taxon>
        <taxon>Burkholderiales</taxon>
        <taxon>Comamonadaceae</taxon>
        <taxon>Vandammella</taxon>
    </lineage>
</organism>
<gene>
    <name evidence="3" type="ORF">CK620_06595</name>
</gene>
<evidence type="ECO:0000313" key="4">
    <source>
        <dbReference type="Proteomes" id="UP000217999"/>
    </source>
</evidence>
<dbReference type="AlphaFoldDB" id="A0A2A2A9Z7"/>
<evidence type="ECO:0000256" key="2">
    <source>
        <dbReference type="SAM" id="Phobius"/>
    </source>
</evidence>
<evidence type="ECO:0000313" key="3">
    <source>
        <dbReference type="EMBL" id="PAT34568.1"/>
    </source>
</evidence>
<comment type="caution">
    <text evidence="3">The sequence shown here is derived from an EMBL/GenBank/DDBJ whole genome shotgun (WGS) entry which is preliminary data.</text>
</comment>
<sequence>MNVLGTLRQRWHWLPSQARRFVMVIFVCGMVTTVGYSVFPLGTGCTGCALIPADEGGRRGLTWPYIGGGVLLMWIALAVLWGWACLRWAVLFWYPVIFGLAYQNGVWRGAWSSRPVDWMMLAFISIILFAVVFKPVRDFPDTPDSSTHARRRNKPASDSDSAEP</sequence>
<feature type="transmembrane region" description="Helical" evidence="2">
    <location>
        <begin position="118"/>
        <end position="136"/>
    </location>
</feature>
<accession>A0A2A2A9Z7</accession>
<reference evidence="3 4" key="1">
    <citation type="submission" date="2017-08" db="EMBL/GenBank/DDBJ databases">
        <title>WGS of Clinical strains of the CDC Group NO-1 linked to zoonotic infections in humans.</title>
        <authorList>
            <person name="Bernier A.-M."/>
            <person name="Bernard K."/>
        </authorList>
    </citation>
    <scope>NUCLEOTIDE SEQUENCE [LARGE SCALE GENOMIC DNA]</scope>
    <source>
        <strain evidence="3 4">NML03-0146</strain>
    </source>
</reference>
<feature type="transmembrane region" description="Helical" evidence="2">
    <location>
        <begin position="88"/>
        <end position="106"/>
    </location>
</feature>
<keyword evidence="2" id="KW-1133">Transmembrane helix</keyword>
<name>A0A2A2A9Z7_9BURK</name>
<keyword evidence="2" id="KW-0472">Membrane</keyword>
<dbReference type="Proteomes" id="UP000217999">
    <property type="component" value="Unassembled WGS sequence"/>
</dbReference>
<dbReference type="RefSeq" id="WP_095549656.1">
    <property type="nucleotide sequence ID" value="NZ_CP156659.1"/>
</dbReference>
<evidence type="ECO:0000256" key="1">
    <source>
        <dbReference type="SAM" id="MobiDB-lite"/>
    </source>
</evidence>
<keyword evidence="2" id="KW-0812">Transmembrane</keyword>
<feature type="region of interest" description="Disordered" evidence="1">
    <location>
        <begin position="141"/>
        <end position="164"/>
    </location>
</feature>